<keyword evidence="2" id="KW-1185">Reference proteome</keyword>
<dbReference type="AlphaFoldDB" id="A0A6G0VTR1"/>
<dbReference type="PANTHER" id="PTHR33053:SF24">
    <property type="entry name" value="TRANSPOSASE DOMAIN-CONTAINING PROTEIN"/>
    <property type="match status" value="1"/>
</dbReference>
<dbReference type="Proteomes" id="UP000478052">
    <property type="component" value="Unassembled WGS sequence"/>
</dbReference>
<organism evidence="1 2">
    <name type="scientific">Aphis craccivora</name>
    <name type="common">Cowpea aphid</name>
    <dbReference type="NCBI Taxonomy" id="307492"/>
    <lineage>
        <taxon>Eukaryota</taxon>
        <taxon>Metazoa</taxon>
        <taxon>Ecdysozoa</taxon>
        <taxon>Arthropoda</taxon>
        <taxon>Hexapoda</taxon>
        <taxon>Insecta</taxon>
        <taxon>Pterygota</taxon>
        <taxon>Neoptera</taxon>
        <taxon>Paraneoptera</taxon>
        <taxon>Hemiptera</taxon>
        <taxon>Sternorrhyncha</taxon>
        <taxon>Aphidomorpha</taxon>
        <taxon>Aphidoidea</taxon>
        <taxon>Aphididae</taxon>
        <taxon>Aphidini</taxon>
        <taxon>Aphis</taxon>
        <taxon>Aphis</taxon>
    </lineage>
</organism>
<dbReference type="PANTHER" id="PTHR33053">
    <property type="entry name" value="PROTEIN, PUTATIVE-RELATED"/>
    <property type="match status" value="1"/>
</dbReference>
<protein>
    <recommendedName>
        <fullName evidence="3">DUF4806 domain-containing protein</fullName>
    </recommendedName>
</protein>
<evidence type="ECO:0000313" key="2">
    <source>
        <dbReference type="Proteomes" id="UP000478052"/>
    </source>
</evidence>
<accession>A0A6G0VTR1</accession>
<name>A0A6G0VTR1_APHCR</name>
<dbReference type="OrthoDB" id="7554869at2759"/>
<gene>
    <name evidence="1" type="ORF">FWK35_00038253</name>
</gene>
<dbReference type="EMBL" id="VUJU01012014">
    <property type="protein sequence ID" value="KAF0709054.1"/>
    <property type="molecule type" value="Genomic_DNA"/>
</dbReference>
<evidence type="ECO:0008006" key="3">
    <source>
        <dbReference type="Google" id="ProtNLM"/>
    </source>
</evidence>
<comment type="caution">
    <text evidence="1">The sequence shown here is derived from an EMBL/GenBank/DDBJ whole genome shotgun (WGS) entry which is preliminary data.</text>
</comment>
<evidence type="ECO:0000313" key="1">
    <source>
        <dbReference type="EMBL" id="KAF0709054.1"/>
    </source>
</evidence>
<sequence>MTSNTFSKSTKRRLIREEVDDLVFVIANNNSECENSAVYVDESTSPITYVENNKVLSETTAEKEYFEIPTNSGSVIDNLNVYVENSLNSEDNIISSSESDSSGDNLIDNILNKLSNWAVKHKITNVALSDLLKVLHYNHKCFHDFPIDARTLLQTKTSKQSLEVMEMYPGLYHHFGLEKGIKNTIGNLILQNETVKILLGIDGLPLAKSSASQFWPILCYIDIQHIIKSPVFLVGLYWGKQKPKNSNNFLSELVKELKELCFNGIYLPCGKRNIEVHAFCCDMPARSYILGTKGHGGFSSCTKCITTGVYLERRVCFPEVNITKRTHEQFLNKDDDDYQIGDMSILTEIPGINMVDKFPNDYMHCVLLGCVRKIILLWLGNIKNAPLSARLQSRKVNDITVRLLQLRSSITSDFARFPRELNEVMRYKATEFRFFILYSGPVVLKSIISKPFYSHFLCLHVSMTILLSHRHDQLIDFTNNLLIYFVQKFGELYGHEFISHNIHSLLHLCDDYKNYGPLDNCSCFPFENFMQVLKKMVRSNAKPLEQVIKRYEEYLTFNKSHNKNLLITCNRDFRKPHTDGPLIQDCSSPQFKIYSGNNVLINIKSSANSFIGGCINGSDLLIMKVLNICYNSVKKKNVFICKKFNTIEPFYLKPINSIILGIACVSNLLEDYICIDVDGNWKKYIVLNNFDNNKQVAFPILHC</sequence>
<proteinExistence type="predicted"/>
<reference evidence="1 2" key="1">
    <citation type="submission" date="2019-08" db="EMBL/GenBank/DDBJ databases">
        <title>Whole genome of Aphis craccivora.</title>
        <authorList>
            <person name="Voronova N.V."/>
            <person name="Shulinski R.S."/>
            <person name="Bandarenka Y.V."/>
            <person name="Zhorov D.G."/>
            <person name="Warner D."/>
        </authorList>
    </citation>
    <scope>NUCLEOTIDE SEQUENCE [LARGE SCALE GENOMIC DNA]</scope>
    <source>
        <strain evidence="1">180601</strain>
        <tissue evidence="1">Whole Body</tissue>
    </source>
</reference>